<accession>A0ABS8GB47</accession>
<name>A0ABS8GB47_9ALTE</name>
<dbReference type="EMBL" id="JAJEWP010000006">
    <property type="protein sequence ID" value="MCC2617807.1"/>
    <property type="molecule type" value="Genomic_DNA"/>
</dbReference>
<reference evidence="1 2" key="1">
    <citation type="submission" date="2021-10" db="EMBL/GenBank/DDBJ databases">
        <title>Draft genome of Aestuariibacter halophilus JC2043.</title>
        <authorList>
            <person name="Emsley S.A."/>
            <person name="Pfannmuller K.M."/>
            <person name="Ushijima B."/>
            <person name="Saw J.H."/>
            <person name="Videau P."/>
        </authorList>
    </citation>
    <scope>NUCLEOTIDE SEQUENCE [LARGE SCALE GENOMIC DNA]</scope>
    <source>
        <strain evidence="1 2">JC2043</strain>
    </source>
</reference>
<gene>
    <name evidence="1" type="ORF">LJ739_16265</name>
</gene>
<organism evidence="1 2">
    <name type="scientific">Fluctibacter halophilus</name>
    <dbReference type="NCBI Taxonomy" id="226011"/>
    <lineage>
        <taxon>Bacteria</taxon>
        <taxon>Pseudomonadati</taxon>
        <taxon>Pseudomonadota</taxon>
        <taxon>Gammaproteobacteria</taxon>
        <taxon>Alteromonadales</taxon>
        <taxon>Alteromonadaceae</taxon>
        <taxon>Fluctibacter</taxon>
    </lineage>
</organism>
<evidence type="ECO:0000313" key="2">
    <source>
        <dbReference type="Proteomes" id="UP001520878"/>
    </source>
</evidence>
<evidence type="ECO:0000313" key="1">
    <source>
        <dbReference type="EMBL" id="MCC2617807.1"/>
    </source>
</evidence>
<keyword evidence="2" id="KW-1185">Reference proteome</keyword>
<dbReference type="RefSeq" id="WP_229162198.1">
    <property type="nucleotide sequence ID" value="NZ_JAJEWP010000006.1"/>
</dbReference>
<comment type="caution">
    <text evidence="1">The sequence shown here is derived from an EMBL/GenBank/DDBJ whole genome shotgun (WGS) entry which is preliminary data.</text>
</comment>
<protein>
    <submittedName>
        <fullName evidence="1">Uncharacterized protein</fullName>
    </submittedName>
</protein>
<proteinExistence type="predicted"/>
<dbReference type="Proteomes" id="UP001520878">
    <property type="component" value="Unassembled WGS sequence"/>
</dbReference>
<sequence length="74" mass="8587">MGKRRQEMARARSHFSLARRTSERSGWVSYQGWVQFALSPWCFEEMSSPVERFELVPNDMGEFTNGLLRASSGR</sequence>